<proteinExistence type="predicted"/>
<comment type="caution">
    <text evidence="1">The sequence shown here is derived from an EMBL/GenBank/DDBJ whole genome shotgun (WGS) entry which is preliminary data.</text>
</comment>
<name>A0ABP9JHM9_9ACTN</name>
<accession>A0ABP9JHM9</accession>
<dbReference type="Proteomes" id="UP001501759">
    <property type="component" value="Unassembled WGS sequence"/>
</dbReference>
<sequence length="157" mass="17214">METPLKSLSHVPWRELQDSTGSAAEIPELLSAITSQDADTAIAALARLRDRICQYGFVVDQATAATVPFLWELAQDSEVACRVQILQLLKNIADARQWESTAVAYPKLLNRPENYVGWEREARQAVRAHRGDIGGLLAESDGEVVQATKELAAALTD</sequence>
<protein>
    <recommendedName>
        <fullName evidence="3">AbaA</fullName>
    </recommendedName>
</protein>
<evidence type="ECO:0008006" key="3">
    <source>
        <dbReference type="Google" id="ProtNLM"/>
    </source>
</evidence>
<dbReference type="EMBL" id="BAABKB010000037">
    <property type="protein sequence ID" value="GAA5031949.1"/>
    <property type="molecule type" value="Genomic_DNA"/>
</dbReference>
<evidence type="ECO:0000313" key="2">
    <source>
        <dbReference type="Proteomes" id="UP001501759"/>
    </source>
</evidence>
<gene>
    <name evidence="1" type="ORF">GCM10023335_73840</name>
</gene>
<evidence type="ECO:0000313" key="1">
    <source>
        <dbReference type="EMBL" id="GAA5031949.1"/>
    </source>
</evidence>
<reference evidence="2" key="1">
    <citation type="journal article" date="2019" name="Int. J. Syst. Evol. Microbiol.">
        <title>The Global Catalogue of Microorganisms (GCM) 10K type strain sequencing project: providing services to taxonomists for standard genome sequencing and annotation.</title>
        <authorList>
            <consortium name="The Broad Institute Genomics Platform"/>
            <consortium name="The Broad Institute Genome Sequencing Center for Infectious Disease"/>
            <person name="Wu L."/>
            <person name="Ma J."/>
        </authorList>
    </citation>
    <scope>NUCLEOTIDE SEQUENCE [LARGE SCALE GENOMIC DNA]</scope>
    <source>
        <strain evidence="2">JCM 18409</strain>
    </source>
</reference>
<organism evidence="1 2">
    <name type="scientific">Streptomyces siamensis</name>
    <dbReference type="NCBI Taxonomy" id="1274986"/>
    <lineage>
        <taxon>Bacteria</taxon>
        <taxon>Bacillati</taxon>
        <taxon>Actinomycetota</taxon>
        <taxon>Actinomycetes</taxon>
        <taxon>Kitasatosporales</taxon>
        <taxon>Streptomycetaceae</taxon>
        <taxon>Streptomyces</taxon>
    </lineage>
</organism>
<keyword evidence="2" id="KW-1185">Reference proteome</keyword>